<comment type="caution">
    <text evidence="10">The sequence shown here is derived from an EMBL/GenBank/DDBJ whole genome shotgun (WGS) entry which is preliminary data.</text>
</comment>
<keyword evidence="6" id="KW-0119">Carbohydrate metabolism</keyword>
<keyword evidence="11" id="KW-1185">Reference proteome</keyword>
<feature type="domain" description="Four-carbon acid sugar kinase N-terminal" evidence="8">
    <location>
        <begin position="24"/>
        <end position="241"/>
    </location>
</feature>
<evidence type="ECO:0000256" key="7">
    <source>
        <dbReference type="SAM" id="MobiDB-lite"/>
    </source>
</evidence>
<dbReference type="InterPro" id="IPR031475">
    <property type="entry name" value="NBD_C"/>
</dbReference>
<feature type="region of interest" description="Disordered" evidence="7">
    <location>
        <begin position="1"/>
        <end position="20"/>
    </location>
</feature>
<keyword evidence="3" id="KW-0547">Nucleotide-binding</keyword>
<dbReference type="GO" id="GO:0016301">
    <property type="term" value="F:kinase activity"/>
    <property type="evidence" value="ECO:0007669"/>
    <property type="project" value="UniProtKB-KW"/>
</dbReference>
<evidence type="ECO:0000256" key="3">
    <source>
        <dbReference type="ARBA" id="ARBA00022741"/>
    </source>
</evidence>
<keyword evidence="4" id="KW-0418">Kinase</keyword>
<evidence type="ECO:0000313" key="10">
    <source>
        <dbReference type="EMBL" id="RBP70246.1"/>
    </source>
</evidence>
<evidence type="ECO:0000313" key="11">
    <source>
        <dbReference type="Proteomes" id="UP000253509"/>
    </source>
</evidence>
<dbReference type="Pfam" id="PF07005">
    <property type="entry name" value="SBD_N"/>
    <property type="match status" value="1"/>
</dbReference>
<evidence type="ECO:0000256" key="6">
    <source>
        <dbReference type="ARBA" id="ARBA00023277"/>
    </source>
</evidence>
<gene>
    <name evidence="10" type="ORF">DFO65_10917</name>
</gene>
<dbReference type="AlphaFoldDB" id="A0A366IFX7"/>
<dbReference type="InterPro" id="IPR037051">
    <property type="entry name" value="4-carb_acid_sugar_kinase_N_sf"/>
</dbReference>
<dbReference type="InterPro" id="IPR010737">
    <property type="entry name" value="4-carb_acid_sugar_kinase_N"/>
</dbReference>
<dbReference type="InterPro" id="IPR042213">
    <property type="entry name" value="NBD_C_sf"/>
</dbReference>
<feature type="domain" description="Four-carbon acid sugar kinase nucleotide binding" evidence="9">
    <location>
        <begin position="299"/>
        <end position="451"/>
    </location>
</feature>
<dbReference type="Gene3D" id="3.40.50.10840">
    <property type="entry name" value="Putative sugar-binding, N-terminal domain"/>
    <property type="match status" value="1"/>
</dbReference>
<keyword evidence="5" id="KW-0067">ATP-binding</keyword>
<accession>A0A366IFX7</accession>
<sequence length="477" mass="48490">MSSSPKPSGAPADTPPDEARSPRILIIADDLTGGNSCGALFAEAGLRTMTLTGTGGAESPGLGDVLDDYDAVVVNAESRHLPAETAADITSAIVAAAGPVDLATCRIDTTLRGNVGVTAEAALASRQAQAGDGVKVIGLCVPAFPTAGRTTVGGRQLLDGRLLEDTELRHDVRSPMETSVVADILATGTELTTAGIELETVLDGRPALRAAMLRAVGSGVDVIVCDALTTEHVDLIGRVAADLTREIASTPADAPGDSARLAANLRHGESLEWLAIDPGPGSLSLARALLPARTDEVILGISGSATEVTRAQLAELGEDPTITVLRAVLDDEGLPAVDATVEKVMAVASARAIIVATVIDASDIGDLTPEQSELLPRRLARIAAEVMDRRAVSGLYTTGGDITAAVLGELDALGMELDTQIIPLAVGGRLIGGAHSGVPIVTKGGLIGDSATAALCLDYLSQSARQRTAAGRAAGET</sequence>
<comment type="similarity">
    <text evidence="1">Belongs to the four-carbon acid sugar kinase family.</text>
</comment>
<evidence type="ECO:0000259" key="8">
    <source>
        <dbReference type="Pfam" id="PF07005"/>
    </source>
</evidence>
<evidence type="ECO:0000259" key="9">
    <source>
        <dbReference type="Pfam" id="PF17042"/>
    </source>
</evidence>
<keyword evidence="2" id="KW-0808">Transferase</keyword>
<dbReference type="GO" id="GO:0005524">
    <property type="term" value="F:ATP binding"/>
    <property type="evidence" value="ECO:0007669"/>
    <property type="project" value="UniProtKB-KW"/>
</dbReference>
<name>A0A366IFX7_9MICO</name>
<dbReference type="RefSeq" id="WP_113904821.1">
    <property type="nucleotide sequence ID" value="NZ_QNSB01000009.1"/>
</dbReference>
<dbReference type="EMBL" id="QNSB01000009">
    <property type="protein sequence ID" value="RBP70246.1"/>
    <property type="molecule type" value="Genomic_DNA"/>
</dbReference>
<protein>
    <submittedName>
        <fullName evidence="10">Uncharacterized protein YgbK (DUF1537 family)</fullName>
    </submittedName>
</protein>
<evidence type="ECO:0000256" key="1">
    <source>
        <dbReference type="ARBA" id="ARBA00005715"/>
    </source>
</evidence>
<dbReference type="Gene3D" id="3.40.980.20">
    <property type="entry name" value="Four-carbon acid sugar kinase, nucleotide binding domain"/>
    <property type="match status" value="1"/>
</dbReference>
<organism evidence="10 11">
    <name type="scientific">Brevibacterium celere</name>
    <dbReference type="NCBI Taxonomy" id="225845"/>
    <lineage>
        <taxon>Bacteria</taxon>
        <taxon>Bacillati</taxon>
        <taxon>Actinomycetota</taxon>
        <taxon>Actinomycetes</taxon>
        <taxon>Micrococcales</taxon>
        <taxon>Brevibacteriaceae</taxon>
        <taxon>Brevibacterium</taxon>
    </lineage>
</organism>
<dbReference type="SUPFAM" id="SSF142764">
    <property type="entry name" value="YgbK-like"/>
    <property type="match status" value="1"/>
</dbReference>
<reference evidence="10 11" key="1">
    <citation type="submission" date="2018-06" db="EMBL/GenBank/DDBJ databases">
        <title>Freshwater and sediment microbial communities from various areas in North America, analyzing microbe dynamics in response to fracking.</title>
        <authorList>
            <person name="Lamendella R."/>
        </authorList>
    </citation>
    <scope>NUCLEOTIDE SEQUENCE [LARGE SCALE GENOMIC DNA]</scope>
    <source>
        <strain evidence="10 11">3b_TX</strain>
    </source>
</reference>
<evidence type="ECO:0000256" key="4">
    <source>
        <dbReference type="ARBA" id="ARBA00022777"/>
    </source>
</evidence>
<dbReference type="Proteomes" id="UP000253509">
    <property type="component" value="Unassembled WGS sequence"/>
</dbReference>
<proteinExistence type="inferred from homology"/>
<dbReference type="Pfam" id="PF17042">
    <property type="entry name" value="NBD_C"/>
    <property type="match status" value="1"/>
</dbReference>
<evidence type="ECO:0000256" key="2">
    <source>
        <dbReference type="ARBA" id="ARBA00022679"/>
    </source>
</evidence>
<evidence type="ECO:0000256" key="5">
    <source>
        <dbReference type="ARBA" id="ARBA00022840"/>
    </source>
</evidence>